<proteinExistence type="inferred from homology"/>
<name>A0A9J6RRA4_9GAMM</name>
<keyword evidence="2 4" id="KW-0472">Membrane</keyword>
<dbReference type="Pfam" id="PF13360">
    <property type="entry name" value="PQQ_2"/>
    <property type="match status" value="1"/>
</dbReference>
<dbReference type="SMART" id="SM00564">
    <property type="entry name" value="PQQ"/>
    <property type="match status" value="6"/>
</dbReference>
<evidence type="ECO:0000256" key="4">
    <source>
        <dbReference type="HAMAP-Rule" id="MF_00923"/>
    </source>
</evidence>
<comment type="subunit">
    <text evidence="4">Part of the Bam complex.</text>
</comment>
<dbReference type="InterPro" id="IPR011047">
    <property type="entry name" value="Quinoprotein_ADH-like_sf"/>
</dbReference>
<comment type="similarity">
    <text evidence="4">Belongs to the BamB family.</text>
</comment>
<keyword evidence="3 4" id="KW-0998">Cell outer membrane</keyword>
<dbReference type="AlphaFoldDB" id="A0A9J6RRA4"/>
<protein>
    <recommendedName>
        <fullName evidence="4">Outer membrane protein assembly factor BamB</fullName>
    </recommendedName>
</protein>
<evidence type="ECO:0000256" key="3">
    <source>
        <dbReference type="ARBA" id="ARBA00023237"/>
    </source>
</evidence>
<dbReference type="PANTHER" id="PTHR34512">
    <property type="entry name" value="CELL SURFACE PROTEIN"/>
    <property type="match status" value="1"/>
</dbReference>
<keyword evidence="7" id="KW-1185">Reference proteome</keyword>
<dbReference type="SUPFAM" id="SSF50998">
    <property type="entry name" value="Quinoprotein alcohol dehydrogenase-like"/>
    <property type="match status" value="1"/>
</dbReference>
<feature type="chain" id="PRO_5039966620" description="Outer membrane protein assembly factor BamB" evidence="4">
    <location>
        <begin position="21"/>
        <end position="392"/>
    </location>
</feature>
<organism evidence="6 7">
    <name type="scientific">Dasania phycosphaerae</name>
    <dbReference type="NCBI Taxonomy" id="2950436"/>
    <lineage>
        <taxon>Bacteria</taxon>
        <taxon>Pseudomonadati</taxon>
        <taxon>Pseudomonadota</taxon>
        <taxon>Gammaproteobacteria</taxon>
        <taxon>Cellvibrionales</taxon>
        <taxon>Spongiibacteraceae</taxon>
        <taxon>Dasania</taxon>
    </lineage>
</organism>
<dbReference type="InterPro" id="IPR002372">
    <property type="entry name" value="PQQ_rpt_dom"/>
</dbReference>
<dbReference type="NCBIfam" id="TIGR03300">
    <property type="entry name" value="assembly_YfgL"/>
    <property type="match status" value="1"/>
</dbReference>
<dbReference type="EMBL" id="JAPTGG010000017">
    <property type="protein sequence ID" value="MCZ0866817.1"/>
    <property type="molecule type" value="Genomic_DNA"/>
</dbReference>
<dbReference type="RefSeq" id="WP_258332766.1">
    <property type="nucleotide sequence ID" value="NZ_JAPTGG010000017.1"/>
</dbReference>
<dbReference type="InterPro" id="IPR015943">
    <property type="entry name" value="WD40/YVTN_repeat-like_dom_sf"/>
</dbReference>
<evidence type="ECO:0000256" key="2">
    <source>
        <dbReference type="ARBA" id="ARBA00023136"/>
    </source>
</evidence>
<feature type="signal peptide" evidence="4">
    <location>
        <begin position="1"/>
        <end position="20"/>
    </location>
</feature>
<dbReference type="GO" id="GO:0051205">
    <property type="term" value="P:protein insertion into membrane"/>
    <property type="evidence" value="ECO:0007669"/>
    <property type="project" value="UniProtKB-UniRule"/>
</dbReference>
<dbReference type="InterPro" id="IPR018391">
    <property type="entry name" value="PQQ_b-propeller_rpt"/>
</dbReference>
<dbReference type="GO" id="GO:0009279">
    <property type="term" value="C:cell outer membrane"/>
    <property type="evidence" value="ECO:0007669"/>
    <property type="project" value="UniProtKB-SubCell"/>
</dbReference>
<dbReference type="GO" id="GO:0043165">
    <property type="term" value="P:Gram-negative-bacterium-type cell outer membrane assembly"/>
    <property type="evidence" value="ECO:0007669"/>
    <property type="project" value="UniProtKB-UniRule"/>
</dbReference>
<reference evidence="6 7" key="1">
    <citation type="submission" date="2022-12" db="EMBL/GenBank/DDBJ databases">
        <title>Dasania phycosphaerae sp. nov., isolated from particulate material of the south coast of Korea.</title>
        <authorList>
            <person name="Jiang Y."/>
        </authorList>
    </citation>
    <scope>NUCLEOTIDE SEQUENCE [LARGE SCALE GENOMIC DNA]</scope>
    <source>
        <strain evidence="6 7">GY-19</strain>
    </source>
</reference>
<dbReference type="Proteomes" id="UP001069090">
    <property type="component" value="Unassembled WGS sequence"/>
</dbReference>
<accession>A0A9J6RRA4</accession>
<comment type="function">
    <text evidence="4">Part of the outer membrane protein assembly complex, which is involved in assembly and insertion of beta-barrel proteins into the outer membrane.</text>
</comment>
<dbReference type="Gene3D" id="2.130.10.10">
    <property type="entry name" value="YVTN repeat-like/Quinoprotein amine dehydrogenase"/>
    <property type="match status" value="1"/>
</dbReference>
<comment type="caution">
    <text evidence="6">The sequence shown here is derived from an EMBL/GenBank/DDBJ whole genome shotgun (WGS) entry which is preliminary data.</text>
</comment>
<evidence type="ECO:0000313" key="7">
    <source>
        <dbReference type="Proteomes" id="UP001069090"/>
    </source>
</evidence>
<keyword evidence="1 4" id="KW-0732">Signal</keyword>
<dbReference type="InterPro" id="IPR017687">
    <property type="entry name" value="BamB"/>
</dbReference>
<dbReference type="PANTHER" id="PTHR34512:SF30">
    <property type="entry name" value="OUTER MEMBRANE PROTEIN ASSEMBLY FACTOR BAMB"/>
    <property type="match status" value="1"/>
</dbReference>
<feature type="domain" description="Pyrrolo-quinoline quinone repeat" evidence="5">
    <location>
        <begin position="78"/>
        <end position="309"/>
    </location>
</feature>
<evidence type="ECO:0000259" key="5">
    <source>
        <dbReference type="Pfam" id="PF13360"/>
    </source>
</evidence>
<comment type="subcellular location">
    <subcellularLocation>
        <location evidence="4">Cell outer membrane</location>
    </subcellularLocation>
</comment>
<evidence type="ECO:0000256" key="1">
    <source>
        <dbReference type="ARBA" id="ARBA00022729"/>
    </source>
</evidence>
<sequence length="392" mass="42447" precursor="true">MMQQAVLKFLLLFSVLVVSACSSFDDEDELGPAELIDFKEEMEFDRLWSQSVGDGQGKLYNRLRPAHDGKMIVVASADGEVEAFNLKDGDSLWDVDVDAEVSGAISIVGDAVFIGTLTGDVIALNKKNGKQLWKVNVQAEVLAAPAGDGQLVFVQTLDDQLLALNAQTGARVWSYRNTMPVLTLRGTSTPLYMRGVVAAGFANGKVVAFNAENGSVLWDARIAASTGNSEIERIVDIDGDLLLEDGTLYAVSYQGAITAIDPASGSRKWSREASSYVSMGYGFNNVYVANQEGSIIAFANNGQGVRWEQSVLARRQLTGPATLSNFVIVGDFEGYLHAFSQLDGHLVAREKVDSDGLRSRLIVHNDVLYVYSNDGTLAAYRLVKKSKGFFSS</sequence>
<evidence type="ECO:0000313" key="6">
    <source>
        <dbReference type="EMBL" id="MCZ0866817.1"/>
    </source>
</evidence>
<dbReference type="HAMAP" id="MF_00923">
    <property type="entry name" value="OM_assembly_BamB"/>
    <property type="match status" value="1"/>
</dbReference>
<gene>
    <name evidence="4 6" type="primary">bamB</name>
    <name evidence="6" type="ORF">O0V09_16525</name>
</gene>